<keyword evidence="12" id="KW-1185">Reference proteome</keyword>
<dbReference type="GO" id="GO:0015020">
    <property type="term" value="F:glucuronosyltransferase activity"/>
    <property type="evidence" value="ECO:0007669"/>
    <property type="project" value="TreeGrafter"/>
</dbReference>
<evidence type="ECO:0000256" key="4">
    <source>
        <dbReference type="ARBA" id="ARBA00022679"/>
    </source>
</evidence>
<dbReference type="FunFam" id="3.40.50.2000:FF:000001">
    <property type="entry name" value="UDP-glucuronosyltransferase"/>
    <property type="match status" value="1"/>
</dbReference>
<comment type="caution">
    <text evidence="11">The sequence shown here is derived from an EMBL/GenBank/DDBJ whole genome shotgun (WGS) entry which is preliminary data.</text>
</comment>
<dbReference type="PANTHER" id="PTHR48043">
    <property type="entry name" value="EG:EG0003.4 PROTEIN-RELATED"/>
    <property type="match status" value="1"/>
</dbReference>
<keyword evidence="10" id="KW-0732">Signal</keyword>
<comment type="similarity">
    <text evidence="2 8">Belongs to the UDP-glycosyltransferase family.</text>
</comment>
<dbReference type="GO" id="GO:0016020">
    <property type="term" value="C:membrane"/>
    <property type="evidence" value="ECO:0007669"/>
    <property type="project" value="UniProtKB-SubCell"/>
</dbReference>
<proteinExistence type="inferred from homology"/>
<comment type="subcellular location">
    <subcellularLocation>
        <location evidence="1">Membrane</location>
    </subcellularLocation>
</comment>
<keyword evidence="4 8" id="KW-0808">Transferase</keyword>
<accession>A0AAW0NXZ5</accession>
<evidence type="ECO:0000256" key="9">
    <source>
        <dbReference type="SAM" id="Phobius"/>
    </source>
</evidence>
<name>A0AAW0NXZ5_9GOBI</name>
<evidence type="ECO:0000313" key="11">
    <source>
        <dbReference type="EMBL" id="KAK7909480.1"/>
    </source>
</evidence>
<dbReference type="InterPro" id="IPR002213">
    <property type="entry name" value="UDP_glucos_trans"/>
</dbReference>
<keyword evidence="5 9" id="KW-0812">Transmembrane</keyword>
<protein>
    <recommendedName>
        <fullName evidence="13">UDP-glucuronosyltransferase</fullName>
    </recommendedName>
</protein>
<reference evidence="12" key="1">
    <citation type="submission" date="2024-04" db="EMBL/GenBank/DDBJ databases">
        <title>Salinicola lusitanus LLJ914,a marine bacterium isolated from the Okinawa Trough.</title>
        <authorList>
            <person name="Li J."/>
        </authorList>
    </citation>
    <scope>NUCLEOTIDE SEQUENCE [LARGE SCALE GENOMIC DNA]</scope>
</reference>
<feature type="transmembrane region" description="Helical" evidence="9">
    <location>
        <begin position="499"/>
        <end position="517"/>
    </location>
</feature>
<dbReference type="AlphaFoldDB" id="A0AAW0NXZ5"/>
<evidence type="ECO:0000256" key="3">
    <source>
        <dbReference type="ARBA" id="ARBA00022676"/>
    </source>
</evidence>
<dbReference type="PANTHER" id="PTHR48043:SF162">
    <property type="entry name" value="UDP GLUCURONOSYLTRANSFERASE 2 FAMILY, POLYPEPTIDE A1 PRECURSOR-RELATED"/>
    <property type="match status" value="1"/>
</dbReference>
<organism evidence="11 12">
    <name type="scientific">Mugilogobius chulae</name>
    <name type="common">yellowstripe goby</name>
    <dbReference type="NCBI Taxonomy" id="88201"/>
    <lineage>
        <taxon>Eukaryota</taxon>
        <taxon>Metazoa</taxon>
        <taxon>Chordata</taxon>
        <taxon>Craniata</taxon>
        <taxon>Vertebrata</taxon>
        <taxon>Euteleostomi</taxon>
        <taxon>Actinopterygii</taxon>
        <taxon>Neopterygii</taxon>
        <taxon>Teleostei</taxon>
        <taxon>Neoteleostei</taxon>
        <taxon>Acanthomorphata</taxon>
        <taxon>Gobiaria</taxon>
        <taxon>Gobiiformes</taxon>
        <taxon>Gobioidei</taxon>
        <taxon>Gobiidae</taxon>
        <taxon>Gobionellinae</taxon>
        <taxon>Mugilogobius</taxon>
    </lineage>
</organism>
<keyword evidence="7 9" id="KW-0472">Membrane</keyword>
<dbReference type="Proteomes" id="UP001460270">
    <property type="component" value="Unassembled WGS sequence"/>
</dbReference>
<evidence type="ECO:0000256" key="10">
    <source>
        <dbReference type="SAM" id="SignalP"/>
    </source>
</evidence>
<dbReference type="InterPro" id="IPR035595">
    <property type="entry name" value="UDP_glycos_trans_CS"/>
</dbReference>
<feature type="chain" id="PRO_5043866800" description="UDP-glucuronosyltransferase" evidence="10">
    <location>
        <begin position="28"/>
        <end position="537"/>
    </location>
</feature>
<dbReference type="Gene3D" id="3.40.50.2000">
    <property type="entry name" value="Glycogen Phosphorylase B"/>
    <property type="match status" value="2"/>
</dbReference>
<evidence type="ECO:0008006" key="13">
    <source>
        <dbReference type="Google" id="ProtNLM"/>
    </source>
</evidence>
<evidence type="ECO:0000256" key="8">
    <source>
        <dbReference type="RuleBase" id="RU003718"/>
    </source>
</evidence>
<evidence type="ECO:0000256" key="1">
    <source>
        <dbReference type="ARBA" id="ARBA00004370"/>
    </source>
</evidence>
<evidence type="ECO:0000256" key="5">
    <source>
        <dbReference type="ARBA" id="ARBA00022692"/>
    </source>
</evidence>
<sequence length="537" mass="60509">MRSLPVSPVSVLLVLTLVGIQVGPALGGKVLVFPGEFSHWLNMKSLIQELRTRNHSISIIAPSSTPSVKYNDTELKKQFEFIIFKVPFTAADYKSFLYEFMHFYMYESYKASVWTKARLIYEWLGRSNVMQKQHCEGLVQNAELMSQLRDAKFDLVLWDPMTPCGDLVARLLDLPLVTSLRFSFGAVIERHCGHAPLPPSYVPSSPLPYSDIMTFRERVMSLIINLLSSIVTELFWKLELDSYYSEILGQPTTVCETMGRTNMWLIRTFWDIESPRPMPPNFRYVGGLHCKPASPLPKDLEKFMSSAEAGVVVVTFGSMVNNLTTDRAEVIATALAQIPQKVIWRFTGPTPRSLGPNTKLLPWIPQNDLLGHPQTRAFVAHGGTNGLYEALFHGVPVVGIPLFGDQSDNLARLSRRGGAAVLNFNTMTSEEMSSTISEVINNPSYTESMRRASAIHRDRPLTALQEAAFWVEFVLRNGASHLRLASYELNWFQYHSLDTVAFLLLITATIITVMVLISRKGLRLVLRLLRGSRPHQD</sequence>
<evidence type="ECO:0000313" key="12">
    <source>
        <dbReference type="Proteomes" id="UP001460270"/>
    </source>
</evidence>
<dbReference type="Pfam" id="PF00201">
    <property type="entry name" value="UDPGT"/>
    <property type="match status" value="1"/>
</dbReference>
<dbReference type="SUPFAM" id="SSF53756">
    <property type="entry name" value="UDP-Glycosyltransferase/glycogen phosphorylase"/>
    <property type="match status" value="1"/>
</dbReference>
<evidence type="ECO:0000256" key="6">
    <source>
        <dbReference type="ARBA" id="ARBA00022989"/>
    </source>
</evidence>
<gene>
    <name evidence="11" type="ORF">WMY93_014164</name>
</gene>
<evidence type="ECO:0000256" key="7">
    <source>
        <dbReference type="ARBA" id="ARBA00023136"/>
    </source>
</evidence>
<dbReference type="PROSITE" id="PS00375">
    <property type="entry name" value="UDPGT"/>
    <property type="match status" value="1"/>
</dbReference>
<dbReference type="InterPro" id="IPR050271">
    <property type="entry name" value="UDP-glycosyltransferase"/>
</dbReference>
<feature type="signal peptide" evidence="10">
    <location>
        <begin position="1"/>
        <end position="27"/>
    </location>
</feature>
<evidence type="ECO:0000256" key="2">
    <source>
        <dbReference type="ARBA" id="ARBA00009995"/>
    </source>
</evidence>
<dbReference type="EMBL" id="JBBPFD010000010">
    <property type="protein sequence ID" value="KAK7909480.1"/>
    <property type="molecule type" value="Genomic_DNA"/>
</dbReference>
<keyword evidence="3 8" id="KW-0328">Glycosyltransferase</keyword>
<keyword evidence="6 9" id="KW-1133">Transmembrane helix</keyword>
<dbReference type="CDD" id="cd03784">
    <property type="entry name" value="GT1_Gtf-like"/>
    <property type="match status" value="1"/>
</dbReference>